<dbReference type="InterPro" id="IPR002048">
    <property type="entry name" value="EF_hand_dom"/>
</dbReference>
<organism evidence="14 15">
    <name type="scientific">Lottia gigantea</name>
    <name type="common">Giant owl limpet</name>
    <dbReference type="NCBI Taxonomy" id="225164"/>
    <lineage>
        <taxon>Eukaryota</taxon>
        <taxon>Metazoa</taxon>
        <taxon>Spiralia</taxon>
        <taxon>Lophotrochozoa</taxon>
        <taxon>Mollusca</taxon>
        <taxon>Gastropoda</taxon>
        <taxon>Patellogastropoda</taxon>
        <taxon>Lottioidea</taxon>
        <taxon>Lottiidae</taxon>
        <taxon>Lottia</taxon>
    </lineage>
</organism>
<feature type="transmembrane region" description="Helical" evidence="11">
    <location>
        <begin position="356"/>
        <end position="375"/>
    </location>
</feature>
<dbReference type="GO" id="GO:0005509">
    <property type="term" value="F:calcium ion binding"/>
    <property type="evidence" value="ECO:0007669"/>
    <property type="project" value="InterPro"/>
</dbReference>
<feature type="domain" description="EF-hand" evidence="12">
    <location>
        <begin position="45"/>
        <end position="80"/>
    </location>
</feature>
<accession>V3ZHX9</accession>
<dbReference type="PANTHER" id="PTHR11972">
    <property type="entry name" value="NADPH OXIDASE"/>
    <property type="match status" value="1"/>
</dbReference>
<evidence type="ECO:0000256" key="8">
    <source>
        <dbReference type="ARBA" id="ARBA00023002"/>
    </source>
</evidence>
<dbReference type="SFLD" id="SFLDG01169">
    <property type="entry name" value="NADPH_oxidase_subgroup_(NOX)"/>
    <property type="match status" value="1"/>
</dbReference>
<feature type="transmembrane region" description="Helical" evidence="11">
    <location>
        <begin position="280"/>
        <end position="299"/>
    </location>
</feature>
<evidence type="ECO:0000256" key="2">
    <source>
        <dbReference type="ARBA" id="ARBA00022630"/>
    </source>
</evidence>
<dbReference type="CTD" id="20245995"/>
<feature type="transmembrane region" description="Helical" evidence="11">
    <location>
        <begin position="226"/>
        <end position="249"/>
    </location>
</feature>
<evidence type="ECO:0000259" key="13">
    <source>
        <dbReference type="PROSITE" id="PS51384"/>
    </source>
</evidence>
<evidence type="ECO:0000259" key="12">
    <source>
        <dbReference type="PROSITE" id="PS50222"/>
    </source>
</evidence>
<dbReference type="InterPro" id="IPR039261">
    <property type="entry name" value="FNR_nucleotide-bd"/>
</dbReference>
<keyword evidence="5" id="KW-0106">Calcium</keyword>
<evidence type="ECO:0000256" key="1">
    <source>
        <dbReference type="ARBA" id="ARBA00004141"/>
    </source>
</evidence>
<dbReference type="PROSITE" id="PS50222">
    <property type="entry name" value="EF_HAND_2"/>
    <property type="match status" value="3"/>
</dbReference>
<dbReference type="Gene3D" id="2.40.30.10">
    <property type="entry name" value="Translation factors"/>
    <property type="match status" value="1"/>
</dbReference>
<dbReference type="InterPro" id="IPR018247">
    <property type="entry name" value="EF_Hand_1_Ca_BS"/>
</dbReference>
<dbReference type="SUPFAM" id="SSF63380">
    <property type="entry name" value="Riboflavin synthase domain-like"/>
    <property type="match status" value="1"/>
</dbReference>
<evidence type="ECO:0000256" key="11">
    <source>
        <dbReference type="SAM" id="Phobius"/>
    </source>
</evidence>
<dbReference type="InterPro" id="IPR050369">
    <property type="entry name" value="RBOH/FRE"/>
</dbReference>
<sequence>MQGTMRETGQSDTQWLQWVQNQFNNLAGNEGHITYKRFKSVLKIKESFFAEKFFDFFDNDGDEKIQLFELMDGLRTLTRGSTTDKIRFLFNLYDLDGNGHIDIDELKTVLQSCVNESSLKMSEIDVDRLTEVLFDSADTDCSGEITFEKLQTVLEQHPEVMKNLTISAAEWLKPSKTEKKRELPRYLQSNYIRNNLKKIIFFIIYFMTNIGLYAYGAYSYRESNNAIIIARGSGMCLNFNCMFVLVLMLRKCITWLRTWQYVYCILPLDQHILFHKTTGIMIAVHSLIHTMGHIGNAVIVSETNNITAVEVIFTTKANLGWLLGSAPITGVLLCPILIVMVICSMSFVRRSGHFEIFYYTHMLYIPFWILCIIHASNFWKWFIAPGLIFFVESILRSKPMKLATHGRTFIKEVNLLPSGVTHLVISRPPNFDFKPGDYLFIQIPMLAKYEWHPFTISSAPEMEGFIWLHIRSAGYWTKSLYDFFEKYGSDQRRKSTITGQINKAFHDGLDKIERGIKEVSTSFTHRQSKGTYLFLRKITAEVYLDGPYGTSTREIFQTEHAVLIGSGIGITPYASILQSIIYRFNAITRTCPKCHHCFNEPLAGSMMKLKKVDFVWINRDQRAFEWFTSLLTQLELEQVKNGSHLDKILNLHMYMTAAVQKADMKGIGLQVALDLIHEKEQRDLLTGLRTRTKAGRPDFNELFKSIAAQKHGKVKVFFCGAPVVGKAIKEHCAKFKFGFRKENF</sequence>
<dbReference type="PANTHER" id="PTHR11972:SF58">
    <property type="entry name" value="NADPH OXIDASE 5"/>
    <property type="match status" value="1"/>
</dbReference>
<dbReference type="EMBL" id="KB204089">
    <property type="protein sequence ID" value="ESO81905.1"/>
    <property type="molecule type" value="Genomic_DNA"/>
</dbReference>
<keyword evidence="7 11" id="KW-1133">Transmembrane helix</keyword>
<feature type="domain" description="EF-hand" evidence="12">
    <location>
        <begin position="125"/>
        <end position="160"/>
    </location>
</feature>
<dbReference type="OMA" id="WFVVPGC"/>
<dbReference type="AlphaFoldDB" id="V3ZHX9"/>
<dbReference type="SFLD" id="SFLDG01168">
    <property type="entry name" value="Ferric_reductase_subgroup_(FRE"/>
    <property type="match status" value="1"/>
</dbReference>
<dbReference type="InterPro" id="IPR013121">
    <property type="entry name" value="Fe_red_NAD-bd_6"/>
</dbReference>
<keyword evidence="6" id="KW-0521">NADP</keyword>
<evidence type="ECO:0000256" key="9">
    <source>
        <dbReference type="ARBA" id="ARBA00023136"/>
    </source>
</evidence>
<evidence type="ECO:0000256" key="10">
    <source>
        <dbReference type="ARBA" id="ARBA00049908"/>
    </source>
</evidence>
<dbReference type="Pfam" id="PF08022">
    <property type="entry name" value="FAD_binding_8"/>
    <property type="match status" value="1"/>
</dbReference>
<dbReference type="SUPFAM" id="SSF47473">
    <property type="entry name" value="EF-hand"/>
    <property type="match status" value="1"/>
</dbReference>
<dbReference type="Pfam" id="PF13499">
    <property type="entry name" value="EF-hand_7"/>
    <property type="match status" value="1"/>
</dbReference>
<keyword evidence="9 11" id="KW-0472">Membrane</keyword>
<evidence type="ECO:0000313" key="14">
    <source>
        <dbReference type="EMBL" id="ESO81905.1"/>
    </source>
</evidence>
<dbReference type="GeneID" id="20245995"/>
<evidence type="ECO:0000256" key="7">
    <source>
        <dbReference type="ARBA" id="ARBA00022989"/>
    </source>
</evidence>
<dbReference type="Proteomes" id="UP000030746">
    <property type="component" value="Unassembled WGS sequence"/>
</dbReference>
<dbReference type="KEGG" id="lgi:LOTGIDRAFT_207486"/>
<dbReference type="HOGENOM" id="CLU_009773_0_0_1"/>
<dbReference type="InterPro" id="IPR017938">
    <property type="entry name" value="Riboflavin_synthase-like_b-brl"/>
</dbReference>
<comment type="catalytic activity">
    <reaction evidence="10">
        <text>NADPH + 2 O2 = 2 superoxide + NADP(+) + H(+)</text>
        <dbReference type="Rhea" id="RHEA:63180"/>
        <dbReference type="ChEBI" id="CHEBI:15378"/>
        <dbReference type="ChEBI" id="CHEBI:15379"/>
        <dbReference type="ChEBI" id="CHEBI:18421"/>
        <dbReference type="ChEBI" id="CHEBI:57783"/>
        <dbReference type="ChEBI" id="CHEBI:58349"/>
    </reaction>
</comment>
<keyword evidence="3 11" id="KW-0812">Transmembrane</keyword>
<protein>
    <recommendedName>
        <fullName evidence="16">NADPH oxidase 5</fullName>
    </recommendedName>
</protein>
<dbReference type="OrthoDB" id="167398at2759"/>
<dbReference type="Pfam" id="PF08030">
    <property type="entry name" value="NAD_binding_6"/>
    <property type="match status" value="1"/>
</dbReference>
<dbReference type="InterPro" id="IPR013112">
    <property type="entry name" value="FAD-bd_8"/>
</dbReference>
<evidence type="ECO:0000256" key="4">
    <source>
        <dbReference type="ARBA" id="ARBA00022827"/>
    </source>
</evidence>
<dbReference type="InterPro" id="IPR017927">
    <property type="entry name" value="FAD-bd_FR_type"/>
</dbReference>
<dbReference type="CDD" id="cd06186">
    <property type="entry name" value="NOX_Duox_like_FAD_NADP"/>
    <property type="match status" value="1"/>
</dbReference>
<dbReference type="PRINTS" id="PR00466">
    <property type="entry name" value="GP91PHOX"/>
</dbReference>
<feature type="transmembrane region" description="Helical" evidence="11">
    <location>
        <begin position="319"/>
        <end position="344"/>
    </location>
</feature>
<evidence type="ECO:0000256" key="6">
    <source>
        <dbReference type="ARBA" id="ARBA00022857"/>
    </source>
</evidence>
<comment type="subcellular location">
    <subcellularLocation>
        <location evidence="1">Membrane</location>
        <topology evidence="1">Multi-pass membrane protein</topology>
    </subcellularLocation>
</comment>
<evidence type="ECO:0000256" key="3">
    <source>
        <dbReference type="ARBA" id="ARBA00022692"/>
    </source>
</evidence>
<gene>
    <name evidence="14" type="ORF">LOTGIDRAFT_207486</name>
</gene>
<dbReference type="SUPFAM" id="SSF52343">
    <property type="entry name" value="Ferredoxin reductase-like, C-terminal NADP-linked domain"/>
    <property type="match status" value="1"/>
</dbReference>
<dbReference type="RefSeq" id="XP_009067350.1">
    <property type="nucleotide sequence ID" value="XM_009069102.1"/>
</dbReference>
<feature type="domain" description="FAD-binding FR-type" evidence="13">
    <location>
        <begin position="402"/>
        <end position="554"/>
    </location>
</feature>
<dbReference type="STRING" id="225164.V3ZHX9"/>
<evidence type="ECO:0000313" key="15">
    <source>
        <dbReference type="Proteomes" id="UP000030746"/>
    </source>
</evidence>
<feature type="transmembrane region" description="Helical" evidence="11">
    <location>
        <begin position="199"/>
        <end position="220"/>
    </location>
</feature>
<dbReference type="InterPro" id="IPR000778">
    <property type="entry name" value="Cyt_b245_heavy_chain"/>
</dbReference>
<proteinExistence type="predicted"/>
<dbReference type="InterPro" id="IPR011992">
    <property type="entry name" value="EF-hand-dom_pair"/>
</dbReference>
<reference evidence="14 15" key="1">
    <citation type="journal article" date="2013" name="Nature">
        <title>Insights into bilaterian evolution from three spiralian genomes.</title>
        <authorList>
            <person name="Simakov O."/>
            <person name="Marletaz F."/>
            <person name="Cho S.J."/>
            <person name="Edsinger-Gonzales E."/>
            <person name="Havlak P."/>
            <person name="Hellsten U."/>
            <person name="Kuo D.H."/>
            <person name="Larsson T."/>
            <person name="Lv J."/>
            <person name="Arendt D."/>
            <person name="Savage R."/>
            <person name="Osoegawa K."/>
            <person name="de Jong P."/>
            <person name="Grimwood J."/>
            <person name="Chapman J.A."/>
            <person name="Shapiro H."/>
            <person name="Aerts A."/>
            <person name="Otillar R.P."/>
            <person name="Terry A.Y."/>
            <person name="Boore J.L."/>
            <person name="Grigoriev I.V."/>
            <person name="Lindberg D.R."/>
            <person name="Seaver E.C."/>
            <person name="Weisblat D.A."/>
            <person name="Putnam N.H."/>
            <person name="Rokhsar D.S."/>
        </authorList>
    </citation>
    <scope>NUCLEOTIDE SEQUENCE [LARGE SCALE GENOMIC DNA]</scope>
</reference>
<dbReference type="Pfam" id="PF01794">
    <property type="entry name" value="Ferric_reduct"/>
    <property type="match status" value="1"/>
</dbReference>
<evidence type="ECO:0000256" key="5">
    <source>
        <dbReference type="ARBA" id="ARBA00022837"/>
    </source>
</evidence>
<dbReference type="Gene3D" id="1.10.238.10">
    <property type="entry name" value="EF-hand"/>
    <property type="match status" value="1"/>
</dbReference>
<dbReference type="SFLD" id="SFLDS00052">
    <property type="entry name" value="Ferric_Reductase_Domain"/>
    <property type="match status" value="1"/>
</dbReference>
<keyword evidence="2" id="KW-0285">Flavoprotein</keyword>
<dbReference type="CDD" id="cd00051">
    <property type="entry name" value="EFh"/>
    <property type="match status" value="1"/>
</dbReference>
<dbReference type="SMART" id="SM00054">
    <property type="entry name" value="EFh"/>
    <property type="match status" value="3"/>
</dbReference>
<dbReference type="GO" id="GO:0043020">
    <property type="term" value="C:NADPH oxidase complex"/>
    <property type="evidence" value="ECO:0007669"/>
    <property type="project" value="TreeGrafter"/>
</dbReference>
<keyword evidence="4" id="KW-0274">FAD</keyword>
<name>V3ZHX9_LOTGI</name>
<dbReference type="PROSITE" id="PS51384">
    <property type="entry name" value="FAD_FR"/>
    <property type="match status" value="1"/>
</dbReference>
<dbReference type="GO" id="GO:0006952">
    <property type="term" value="P:defense response"/>
    <property type="evidence" value="ECO:0007669"/>
    <property type="project" value="TreeGrafter"/>
</dbReference>
<dbReference type="FunFam" id="2.40.30.10:FF:000056">
    <property type="entry name" value="NADPH oxidase 5"/>
    <property type="match status" value="1"/>
</dbReference>
<evidence type="ECO:0008006" key="16">
    <source>
        <dbReference type="Google" id="ProtNLM"/>
    </source>
</evidence>
<keyword evidence="15" id="KW-1185">Reference proteome</keyword>
<keyword evidence="8" id="KW-0560">Oxidoreductase</keyword>
<dbReference type="InterPro" id="IPR013130">
    <property type="entry name" value="Fe3_Rdtase_TM_dom"/>
</dbReference>
<dbReference type="PROSITE" id="PS00018">
    <property type="entry name" value="EF_HAND_1"/>
    <property type="match status" value="1"/>
</dbReference>
<feature type="domain" description="EF-hand" evidence="12">
    <location>
        <begin position="81"/>
        <end position="116"/>
    </location>
</feature>
<dbReference type="GO" id="GO:0016175">
    <property type="term" value="F:superoxide-generating NAD(P)H oxidase activity"/>
    <property type="evidence" value="ECO:0007669"/>
    <property type="project" value="TreeGrafter"/>
</dbReference>
<dbReference type="FunFam" id="3.40.50.80:FF:000012">
    <property type="entry name" value="NADPH oxidase, isoform B"/>
    <property type="match status" value="1"/>
</dbReference>
<dbReference type="Gene3D" id="3.40.50.80">
    <property type="entry name" value="Nucleotide-binding domain of ferredoxin-NADP reductase (FNR) module"/>
    <property type="match status" value="1"/>
</dbReference>
<dbReference type="GO" id="GO:0042554">
    <property type="term" value="P:superoxide anion generation"/>
    <property type="evidence" value="ECO:0007669"/>
    <property type="project" value="TreeGrafter"/>
</dbReference>